<keyword evidence="3" id="KW-1185">Reference proteome</keyword>
<dbReference type="AlphaFoldDB" id="A0A0B0MVJ5"/>
<keyword evidence="2" id="KW-0804">Transcription</keyword>
<protein>
    <submittedName>
        <fullName evidence="2">DNA-directed RNA polymerase III subunit RPC5</fullName>
    </submittedName>
</protein>
<comment type="caution">
    <text evidence="2">The sequence shown here is derived from an EMBL/GenBank/DDBJ whole genome shotgun (WGS) entry which is preliminary data.</text>
</comment>
<accession>A0A0B0MVJ5</accession>
<dbReference type="EMBL" id="JRRC01363571">
    <property type="protein sequence ID" value="KHG03529.1"/>
    <property type="molecule type" value="Genomic_DNA"/>
</dbReference>
<sequence>MAAVETPTENPAPASGDGDGASLTCAEETVRIAITKANKKAFNMLTWAISRREEKLKILGFFF</sequence>
<evidence type="ECO:0000313" key="3">
    <source>
        <dbReference type="Proteomes" id="UP000032142"/>
    </source>
</evidence>
<organism evidence="2 3">
    <name type="scientific">Gossypium arboreum</name>
    <name type="common">Tree cotton</name>
    <name type="synonym">Gossypium nanking</name>
    <dbReference type="NCBI Taxonomy" id="29729"/>
    <lineage>
        <taxon>Eukaryota</taxon>
        <taxon>Viridiplantae</taxon>
        <taxon>Streptophyta</taxon>
        <taxon>Embryophyta</taxon>
        <taxon>Tracheophyta</taxon>
        <taxon>Spermatophyta</taxon>
        <taxon>Magnoliopsida</taxon>
        <taxon>eudicotyledons</taxon>
        <taxon>Gunneridae</taxon>
        <taxon>Pentapetalae</taxon>
        <taxon>rosids</taxon>
        <taxon>malvids</taxon>
        <taxon>Malvales</taxon>
        <taxon>Malvaceae</taxon>
        <taxon>Malvoideae</taxon>
        <taxon>Gossypium</taxon>
    </lineage>
</organism>
<proteinExistence type="predicted"/>
<reference evidence="3" key="1">
    <citation type="submission" date="2014-09" db="EMBL/GenBank/DDBJ databases">
        <authorList>
            <person name="Mudge J."/>
            <person name="Ramaraj T."/>
            <person name="Lindquist I.E."/>
            <person name="Bharti A.K."/>
            <person name="Sundararajan A."/>
            <person name="Cameron C.T."/>
            <person name="Woodward J.E."/>
            <person name="May G.D."/>
            <person name="Brubaker C."/>
            <person name="Broadhvest J."/>
            <person name="Wilkins T.A."/>
        </authorList>
    </citation>
    <scope>NUCLEOTIDE SEQUENCE</scope>
    <source>
        <strain evidence="3">cv. AKA8401</strain>
    </source>
</reference>
<name>A0A0B0MVJ5_GOSAR</name>
<dbReference type="GO" id="GO:0000428">
    <property type="term" value="C:DNA-directed RNA polymerase complex"/>
    <property type="evidence" value="ECO:0007669"/>
    <property type="project" value="UniProtKB-KW"/>
</dbReference>
<evidence type="ECO:0000256" key="1">
    <source>
        <dbReference type="SAM" id="MobiDB-lite"/>
    </source>
</evidence>
<gene>
    <name evidence="2" type="ORF">F383_27192</name>
</gene>
<evidence type="ECO:0000313" key="2">
    <source>
        <dbReference type="EMBL" id="KHG03529.1"/>
    </source>
</evidence>
<keyword evidence="2" id="KW-0240">DNA-directed RNA polymerase</keyword>
<dbReference type="Proteomes" id="UP000032142">
    <property type="component" value="Unassembled WGS sequence"/>
</dbReference>
<feature type="region of interest" description="Disordered" evidence="1">
    <location>
        <begin position="1"/>
        <end position="22"/>
    </location>
</feature>